<dbReference type="InterPro" id="IPR050291">
    <property type="entry name" value="CDF_Transporter"/>
</dbReference>
<evidence type="ECO:0000256" key="6">
    <source>
        <dbReference type="ARBA" id="ARBA00023136"/>
    </source>
</evidence>
<dbReference type="Proteomes" id="UP001225596">
    <property type="component" value="Unassembled WGS sequence"/>
</dbReference>
<feature type="domain" description="Cation efflux protein cytoplasmic" evidence="9">
    <location>
        <begin position="225"/>
        <end position="299"/>
    </location>
</feature>
<evidence type="ECO:0000259" key="8">
    <source>
        <dbReference type="Pfam" id="PF01545"/>
    </source>
</evidence>
<feature type="transmembrane region" description="Helical" evidence="7">
    <location>
        <begin position="93"/>
        <end position="114"/>
    </location>
</feature>
<proteinExistence type="inferred from homology"/>
<feature type="transmembrane region" description="Helical" evidence="7">
    <location>
        <begin position="51"/>
        <end position="72"/>
    </location>
</feature>
<dbReference type="InterPro" id="IPR027469">
    <property type="entry name" value="Cation_efflux_TMD_sf"/>
</dbReference>
<evidence type="ECO:0000256" key="5">
    <source>
        <dbReference type="ARBA" id="ARBA00022989"/>
    </source>
</evidence>
<evidence type="ECO:0000256" key="1">
    <source>
        <dbReference type="ARBA" id="ARBA00004141"/>
    </source>
</evidence>
<evidence type="ECO:0000256" key="3">
    <source>
        <dbReference type="ARBA" id="ARBA00022448"/>
    </source>
</evidence>
<dbReference type="SUPFAM" id="SSF161111">
    <property type="entry name" value="Cation efflux protein transmembrane domain-like"/>
    <property type="match status" value="1"/>
</dbReference>
<gene>
    <name evidence="10" type="ORF">Q8A64_12180</name>
</gene>
<feature type="transmembrane region" description="Helical" evidence="7">
    <location>
        <begin position="26"/>
        <end position="45"/>
    </location>
</feature>
<feature type="transmembrane region" description="Helical" evidence="7">
    <location>
        <begin position="129"/>
        <end position="149"/>
    </location>
</feature>
<keyword evidence="11" id="KW-1185">Reference proteome</keyword>
<dbReference type="Pfam" id="PF01545">
    <property type="entry name" value="Cation_efflux"/>
    <property type="match status" value="1"/>
</dbReference>
<comment type="similarity">
    <text evidence="2">Belongs to the cation diffusion facilitator (CDF) transporter (TC 2.A.4) family.</text>
</comment>
<dbReference type="NCBIfam" id="TIGR01297">
    <property type="entry name" value="CDF"/>
    <property type="match status" value="1"/>
</dbReference>
<keyword evidence="3" id="KW-0813">Transport</keyword>
<protein>
    <submittedName>
        <fullName evidence="10">Cation diffusion facilitator family transporter</fullName>
    </submittedName>
</protein>
<sequence>MDFNETVAEPRKLLDERAQATSRSTWVSVLVNLVLTVAQIVIGIISKSQALVADGIHSLSDLLGDFVVLAAGRQARKGADADHPYGHQRFETAASFVLGILLLGVAAGMLWAALRKLEDPGTVPVVHQSALWMAVGTLFAKEFLFRYLMAVARRVKSTMLMANAWHSRSDAASSFVVILGIAGNLAGHSILDPIAALIVALMVGRMGWKFAWTTMNDLMDRSADVEEVEAIRRTLLETPGVKNVHDVRTRKMGDMILADAHLEVDAGITVEQGHDISVDARDRVLQRHRVLDLMTHIDPWRKPDLDHPDGLAPES</sequence>
<feature type="transmembrane region" description="Helical" evidence="7">
    <location>
        <begin position="193"/>
        <end position="212"/>
    </location>
</feature>
<dbReference type="Gene3D" id="1.20.1510.10">
    <property type="entry name" value="Cation efflux protein transmembrane domain"/>
    <property type="match status" value="1"/>
</dbReference>
<dbReference type="SUPFAM" id="SSF160240">
    <property type="entry name" value="Cation efflux protein cytoplasmic domain-like"/>
    <property type="match status" value="1"/>
</dbReference>
<feature type="domain" description="Cation efflux protein transmembrane" evidence="8">
    <location>
        <begin position="26"/>
        <end position="219"/>
    </location>
</feature>
<keyword evidence="4 7" id="KW-0812">Transmembrane</keyword>
<reference evidence="10 11" key="1">
    <citation type="submission" date="2023-08" db="EMBL/GenBank/DDBJ databases">
        <title>Oxalobacteraceae gen .nov., isolated from river sludge outside the plant.</title>
        <authorList>
            <person name="Zhao S.Y."/>
        </authorList>
    </citation>
    <scope>NUCLEOTIDE SEQUENCE [LARGE SCALE GENOMIC DNA]</scope>
    <source>
        <strain evidence="10 11">R-40</strain>
    </source>
</reference>
<evidence type="ECO:0000256" key="7">
    <source>
        <dbReference type="SAM" id="Phobius"/>
    </source>
</evidence>
<keyword evidence="6 7" id="KW-0472">Membrane</keyword>
<accession>A0ABU1BQG2</accession>
<dbReference type="InterPro" id="IPR002524">
    <property type="entry name" value="Cation_efflux"/>
</dbReference>
<name>A0ABU1BQG2_9BURK</name>
<comment type="caution">
    <text evidence="10">The sequence shown here is derived from an EMBL/GenBank/DDBJ whole genome shotgun (WGS) entry which is preliminary data.</text>
</comment>
<dbReference type="InterPro" id="IPR027470">
    <property type="entry name" value="Cation_efflux_CTD"/>
</dbReference>
<dbReference type="PANTHER" id="PTHR43840">
    <property type="entry name" value="MITOCHONDRIAL METAL TRANSPORTER 1-RELATED"/>
    <property type="match status" value="1"/>
</dbReference>
<feature type="transmembrane region" description="Helical" evidence="7">
    <location>
        <begin position="170"/>
        <end position="187"/>
    </location>
</feature>
<evidence type="ECO:0000313" key="10">
    <source>
        <dbReference type="EMBL" id="MDQ9171162.1"/>
    </source>
</evidence>
<evidence type="ECO:0000259" key="9">
    <source>
        <dbReference type="Pfam" id="PF16916"/>
    </source>
</evidence>
<evidence type="ECO:0000313" key="11">
    <source>
        <dbReference type="Proteomes" id="UP001225596"/>
    </source>
</evidence>
<dbReference type="Pfam" id="PF16916">
    <property type="entry name" value="ZT_dimer"/>
    <property type="match status" value="1"/>
</dbReference>
<organism evidence="10 11">
    <name type="scientific">Keguizhuia sedimenti</name>
    <dbReference type="NCBI Taxonomy" id="3064264"/>
    <lineage>
        <taxon>Bacteria</taxon>
        <taxon>Pseudomonadati</taxon>
        <taxon>Pseudomonadota</taxon>
        <taxon>Betaproteobacteria</taxon>
        <taxon>Burkholderiales</taxon>
        <taxon>Oxalobacteraceae</taxon>
        <taxon>Keguizhuia</taxon>
    </lineage>
</organism>
<dbReference type="EMBL" id="JAUYVH010000007">
    <property type="protein sequence ID" value="MDQ9171162.1"/>
    <property type="molecule type" value="Genomic_DNA"/>
</dbReference>
<evidence type="ECO:0000256" key="2">
    <source>
        <dbReference type="ARBA" id="ARBA00008114"/>
    </source>
</evidence>
<dbReference type="InterPro" id="IPR036837">
    <property type="entry name" value="Cation_efflux_CTD_sf"/>
</dbReference>
<dbReference type="InterPro" id="IPR058533">
    <property type="entry name" value="Cation_efflux_TM"/>
</dbReference>
<keyword evidence="5 7" id="KW-1133">Transmembrane helix</keyword>
<dbReference type="PANTHER" id="PTHR43840:SF15">
    <property type="entry name" value="MITOCHONDRIAL METAL TRANSPORTER 1-RELATED"/>
    <property type="match status" value="1"/>
</dbReference>
<comment type="subcellular location">
    <subcellularLocation>
        <location evidence="1">Membrane</location>
        <topology evidence="1">Multi-pass membrane protein</topology>
    </subcellularLocation>
</comment>
<dbReference type="RefSeq" id="WP_338437097.1">
    <property type="nucleotide sequence ID" value="NZ_JAUYVH010000007.1"/>
</dbReference>
<evidence type="ECO:0000256" key="4">
    <source>
        <dbReference type="ARBA" id="ARBA00022692"/>
    </source>
</evidence>
<dbReference type="Gene3D" id="3.30.70.1350">
    <property type="entry name" value="Cation efflux protein, cytoplasmic domain"/>
    <property type="match status" value="1"/>
</dbReference>